<evidence type="ECO:0000256" key="7">
    <source>
        <dbReference type="ARBA" id="ARBA00022737"/>
    </source>
</evidence>
<feature type="compositionally biased region" description="Basic residues" evidence="18">
    <location>
        <begin position="23"/>
        <end position="42"/>
    </location>
</feature>
<dbReference type="InterPro" id="IPR000585">
    <property type="entry name" value="Hemopexin-like_dom"/>
</dbReference>
<dbReference type="Pfam" id="PF00045">
    <property type="entry name" value="Hemopexin"/>
    <property type="match status" value="4"/>
</dbReference>
<evidence type="ECO:0000256" key="3">
    <source>
        <dbReference type="ARBA" id="ARBA00022525"/>
    </source>
</evidence>
<feature type="binding site" evidence="15">
    <location>
        <position position="723"/>
    </location>
    <ligand>
        <name>Ca(2+)</name>
        <dbReference type="ChEBI" id="CHEBI:29108"/>
        <label>4</label>
    </ligand>
</feature>
<dbReference type="SMART" id="SM00120">
    <property type="entry name" value="HX"/>
    <property type="match status" value="4"/>
</dbReference>
<dbReference type="GO" id="GO:0008270">
    <property type="term" value="F:zinc ion binding"/>
    <property type="evidence" value="ECO:0007669"/>
    <property type="project" value="InterPro"/>
</dbReference>
<feature type="compositionally biased region" description="Basic residues" evidence="18">
    <location>
        <begin position="90"/>
        <end position="112"/>
    </location>
</feature>
<feature type="binding site" evidence="15">
    <location>
        <position position="343"/>
    </location>
    <ligand>
        <name>Ca(2+)</name>
        <dbReference type="ChEBI" id="CHEBI:29108"/>
        <label>2</label>
    </ligand>
</feature>
<keyword evidence="12" id="KW-0865">Zymogen</keyword>
<dbReference type="InterPro" id="IPR002477">
    <property type="entry name" value="Peptidoglycan-bd-like"/>
</dbReference>
<evidence type="ECO:0000256" key="19">
    <source>
        <dbReference type="SAM" id="SignalP"/>
    </source>
</evidence>
<accession>A0A8J9WDS2</accession>
<keyword evidence="5 15" id="KW-0479">Metal-binding</keyword>
<feature type="binding site" evidence="15">
    <location>
        <position position="319"/>
    </location>
    <ligand>
        <name>Zn(2+)</name>
        <dbReference type="ChEBI" id="CHEBI:29105"/>
        <label>1</label>
    </ligand>
</feature>
<dbReference type="GO" id="GO:0006508">
    <property type="term" value="P:proteolysis"/>
    <property type="evidence" value="ECO:0007669"/>
    <property type="project" value="UniProtKB-KW"/>
</dbReference>
<feature type="binding site" evidence="15">
    <location>
        <position position="376"/>
    </location>
    <ligand>
        <name>Zn(2+)</name>
        <dbReference type="ChEBI" id="CHEBI:29105"/>
        <label>2</label>
        <note>catalytic</note>
    </ligand>
</feature>
<name>A0A8J9WDS2_BRALA</name>
<feature type="binding site" evidence="15">
    <location>
        <position position="577"/>
    </location>
    <ligand>
        <name>Ca(2+)</name>
        <dbReference type="ChEBI" id="CHEBI:29108"/>
        <label>5</label>
    </ligand>
</feature>
<dbReference type="CDD" id="cd04278">
    <property type="entry name" value="ZnMc_MMP"/>
    <property type="match status" value="1"/>
</dbReference>
<feature type="binding site" description="in inhibited form" evidence="15">
    <location>
        <position position="241"/>
    </location>
    <ligand>
        <name>Zn(2+)</name>
        <dbReference type="ChEBI" id="CHEBI:29105"/>
        <label>2</label>
        <note>catalytic</note>
    </ligand>
</feature>
<dbReference type="Pfam" id="PF00413">
    <property type="entry name" value="Peptidase_M10"/>
    <property type="match status" value="1"/>
</dbReference>
<evidence type="ECO:0000256" key="18">
    <source>
        <dbReference type="SAM" id="MobiDB-lite"/>
    </source>
</evidence>
<dbReference type="OrthoDB" id="406838at2759"/>
<evidence type="ECO:0000256" key="13">
    <source>
        <dbReference type="ARBA" id="ARBA00023157"/>
    </source>
</evidence>
<feature type="region of interest" description="Disordered" evidence="18">
    <location>
        <begin position="419"/>
        <end position="571"/>
    </location>
</feature>
<feature type="binding site" evidence="15">
    <location>
        <position position="667"/>
    </location>
    <ligand>
        <name>Ca(2+)</name>
        <dbReference type="ChEBI" id="CHEBI:29108"/>
        <label>5</label>
    </ligand>
</feature>
<feature type="binding site" evidence="15">
    <location>
        <position position="372"/>
    </location>
    <ligand>
        <name>Zn(2+)</name>
        <dbReference type="ChEBI" id="CHEBI:29105"/>
        <label>2</label>
        <note>catalytic</note>
    </ligand>
</feature>
<proteinExistence type="inferred from homology"/>
<keyword evidence="7" id="KW-0677">Repeat</keyword>
<evidence type="ECO:0000256" key="8">
    <source>
        <dbReference type="ARBA" id="ARBA00022801"/>
    </source>
</evidence>
<dbReference type="InterPro" id="IPR006026">
    <property type="entry name" value="Peptidase_Metallo"/>
</dbReference>
<feature type="repeat" description="Hemopexin" evidence="17">
    <location>
        <begin position="617"/>
        <end position="662"/>
    </location>
</feature>
<keyword evidence="4" id="KW-0645">Protease</keyword>
<dbReference type="GO" id="GO:0005615">
    <property type="term" value="C:extracellular space"/>
    <property type="evidence" value="ECO:0007669"/>
    <property type="project" value="TreeGrafter"/>
</dbReference>
<feature type="binding site" evidence="15">
    <location>
        <position position="390"/>
    </location>
    <ligand>
        <name>Zn(2+)</name>
        <dbReference type="ChEBI" id="CHEBI:29105"/>
        <label>2</label>
        <note>catalytic</note>
    </ligand>
</feature>
<feature type="binding site" evidence="15">
    <location>
        <position position="272"/>
    </location>
    <ligand>
        <name>Ca(2+)</name>
        <dbReference type="ChEBI" id="CHEBI:29108"/>
        <label>1</label>
    </ligand>
</feature>
<dbReference type="SUPFAM" id="SSF50923">
    <property type="entry name" value="Hemopexin-like domain"/>
    <property type="match status" value="1"/>
</dbReference>
<dbReference type="Gene3D" id="3.40.390.10">
    <property type="entry name" value="Collagenase (Catalytic Domain)"/>
    <property type="match status" value="1"/>
</dbReference>
<feature type="compositionally biased region" description="Low complexity" evidence="18">
    <location>
        <begin position="509"/>
        <end position="561"/>
    </location>
</feature>
<evidence type="ECO:0000256" key="9">
    <source>
        <dbReference type="ARBA" id="ARBA00022833"/>
    </source>
</evidence>
<dbReference type="GO" id="GO:0004222">
    <property type="term" value="F:metalloendopeptidase activity"/>
    <property type="evidence" value="ECO:0007669"/>
    <property type="project" value="InterPro"/>
</dbReference>
<feature type="binding site" evidence="15">
    <location>
        <position position="332"/>
    </location>
    <ligand>
        <name>Zn(2+)</name>
        <dbReference type="ChEBI" id="CHEBI:29105"/>
        <label>1</label>
    </ligand>
</feature>
<evidence type="ECO:0000313" key="22">
    <source>
        <dbReference type="Proteomes" id="UP000838412"/>
    </source>
</evidence>
<evidence type="ECO:0000313" key="21">
    <source>
        <dbReference type="EMBL" id="CAH1232908.1"/>
    </source>
</evidence>
<dbReference type="Pfam" id="PF02389">
    <property type="entry name" value="Cornifin"/>
    <property type="match status" value="1"/>
</dbReference>
<feature type="compositionally biased region" description="Low complexity" evidence="18">
    <location>
        <begin position="428"/>
        <end position="449"/>
    </location>
</feature>
<dbReference type="Proteomes" id="UP000838412">
    <property type="component" value="Chromosome 1"/>
</dbReference>
<keyword evidence="3" id="KW-0964">Secreted</keyword>
<gene>
    <name evidence="21" type="primary">MMP16</name>
    <name evidence="21" type="ORF">BLAG_LOCUS1831</name>
</gene>
<evidence type="ECO:0000256" key="11">
    <source>
        <dbReference type="ARBA" id="ARBA00023049"/>
    </source>
</evidence>
<comment type="similarity">
    <text evidence="2">Belongs to the peptidase M10A family.</text>
</comment>
<organism evidence="21 22">
    <name type="scientific">Branchiostoma lanceolatum</name>
    <name type="common">Common lancelet</name>
    <name type="synonym">Amphioxus lanceolatum</name>
    <dbReference type="NCBI Taxonomy" id="7740"/>
    <lineage>
        <taxon>Eukaryota</taxon>
        <taxon>Metazoa</taxon>
        <taxon>Chordata</taxon>
        <taxon>Cephalochordata</taxon>
        <taxon>Leptocardii</taxon>
        <taxon>Amphioxiformes</taxon>
        <taxon>Branchiostomatidae</taxon>
        <taxon>Branchiostoma</taxon>
    </lineage>
</organism>
<dbReference type="PANTHER" id="PTHR10201">
    <property type="entry name" value="MATRIX METALLOPROTEINASE"/>
    <property type="match status" value="1"/>
</dbReference>
<feature type="binding site" evidence="15">
    <location>
        <position position="382"/>
    </location>
    <ligand>
        <name>Zn(2+)</name>
        <dbReference type="ChEBI" id="CHEBI:29105"/>
        <label>2</label>
        <note>catalytic</note>
    </ligand>
</feature>
<dbReference type="InterPro" id="IPR018487">
    <property type="entry name" value="Hemopexin-like_repeat"/>
</dbReference>
<dbReference type="FunFam" id="3.40.390.10:FF:000007">
    <property type="entry name" value="Collagenase 3"/>
    <property type="match status" value="1"/>
</dbReference>
<dbReference type="SUPFAM" id="SSF55486">
    <property type="entry name" value="Metalloproteases ('zincins'), catalytic domain"/>
    <property type="match status" value="1"/>
</dbReference>
<evidence type="ECO:0000256" key="2">
    <source>
        <dbReference type="ARBA" id="ARBA00010370"/>
    </source>
</evidence>
<evidence type="ECO:0000256" key="15">
    <source>
        <dbReference type="PIRSR" id="PIRSR621190-2"/>
    </source>
</evidence>
<reference evidence="21" key="1">
    <citation type="submission" date="2022-01" db="EMBL/GenBank/DDBJ databases">
        <authorList>
            <person name="Braso-Vives M."/>
        </authorList>
    </citation>
    <scope>NUCLEOTIDE SEQUENCE</scope>
</reference>
<evidence type="ECO:0000256" key="10">
    <source>
        <dbReference type="ARBA" id="ARBA00022837"/>
    </source>
</evidence>
<dbReference type="PRINTS" id="PR00138">
    <property type="entry name" value="MATRIXIN"/>
</dbReference>
<dbReference type="FunFam" id="2.110.10.10:FF:000007">
    <property type="entry name" value="stromelysin-3 isoform X2"/>
    <property type="match status" value="1"/>
</dbReference>
<feature type="active site" evidence="14">
    <location>
        <position position="373"/>
    </location>
</feature>
<feature type="binding site" evidence="15">
    <location>
        <position position="341"/>
    </location>
    <ligand>
        <name>Ca(2+)</name>
        <dbReference type="ChEBI" id="CHEBI:29108"/>
        <label>2</label>
    </ligand>
</feature>
<keyword evidence="10 15" id="KW-0106">Calcium</keyword>
<evidence type="ECO:0000256" key="6">
    <source>
        <dbReference type="ARBA" id="ARBA00022729"/>
    </source>
</evidence>
<dbReference type="InterPro" id="IPR036375">
    <property type="entry name" value="Hemopexin-like_dom_sf"/>
</dbReference>
<dbReference type="InterPro" id="IPR018486">
    <property type="entry name" value="Hemopexin_CS"/>
</dbReference>
<keyword evidence="6 19" id="KW-0732">Signal</keyword>
<dbReference type="AlphaFoldDB" id="A0A8J9WDS2"/>
<keyword evidence="9 15" id="KW-0862">Zinc</keyword>
<keyword evidence="11" id="KW-0482">Metalloprotease</keyword>
<keyword evidence="22" id="KW-1185">Reference proteome</keyword>
<feature type="chain" id="PRO_5035478792" evidence="19">
    <location>
        <begin position="22"/>
        <end position="766"/>
    </location>
</feature>
<feature type="modified residue" description="Phosphotyrosine; by PKDCC" evidence="16">
    <location>
        <position position="651"/>
    </location>
</feature>
<evidence type="ECO:0000259" key="20">
    <source>
        <dbReference type="SMART" id="SM00235"/>
    </source>
</evidence>
<evidence type="ECO:0000256" key="16">
    <source>
        <dbReference type="PIRSR" id="PIRSR621190-4"/>
    </source>
</evidence>
<evidence type="ECO:0000256" key="5">
    <source>
        <dbReference type="ARBA" id="ARBA00022723"/>
    </source>
</evidence>
<sequence>MRLAFLFVLLCVLALLAPGSARPPKRKDGRHRPGHGHGRHGHSREDGGPGGDSGNISREDEEDDDLEEDDGRMEWEMDGDEDEEEGGRPGRGRGKGKGKGRGRGRGHGRGRGKGREDMPEEEDEEEDQGEEFGPTEPGDFGNVHEDFLLEKYYVGQPLGLEQVDPVLEEERQKVPNVTMAVKYLDQFGWYEGGEEMAKVRSASDMTTSMTEAVCKFQKFAGLDVTCEIDEPTLDMMNMRRCGVRDVRVANFVLGNKWDHTDLTYNFKNFSPDLKEEEQKDAIAKALDLWAQVTPLTFTLVAPDDEADIVIQFLSGDHGDGSPFDGNGGTLGHAFFPGDGIGGDTHFDEAEVFNIVTPGEFTTAVDMMTVAAHEFGHALGLGHSNIEDALMAPFYRYAPELQLHVDDINGVQELYGIPSTVAPTPGNVTTEAATTQGQDTTTQGEELTTAFVEDTTLGDASTTVSTPRMPEPTTTSATTHAPITTPEPTTTAAPKPTTTPEPEPEPTKAPEPTTTNAPEPTTTNAPEPTTTNAPEPTTTEAPETTTTTTAEPTTTQPATTTPGPDDADTCSGAPIDAITTLKNETTFVFRGKYFWRLNSRGADPGYPQLIADAWDGLPDNIDAALNWPTGKTYYFKGDQYWRFENAKMDDGYPKDISNWGLPSDIDAAMYFKRGRGSIFGRGRAAVTYFFKGDRYVRYATRTGVDQGYPKDISKWGRKFPDRLDAALLYSNGRNYVFEGDNYYRLTRSGRVYFGYPRSVAKWWMGCD</sequence>
<keyword evidence="8" id="KW-0378">Hydrolase</keyword>
<evidence type="ECO:0000256" key="17">
    <source>
        <dbReference type="PROSITE-ProRule" id="PRU01011"/>
    </source>
</evidence>
<feature type="binding site" evidence="15">
    <location>
        <position position="345"/>
    </location>
    <ligand>
        <name>Zn(2+)</name>
        <dbReference type="ChEBI" id="CHEBI:29105"/>
        <label>1</label>
    </ligand>
</feature>
<feature type="binding site" evidence="15">
    <location>
        <position position="350"/>
    </location>
    <ligand>
        <name>Ca(2+)</name>
        <dbReference type="ChEBI" id="CHEBI:29108"/>
        <label>1</label>
    </ligand>
</feature>
<dbReference type="GO" id="GO:0030574">
    <property type="term" value="P:collagen catabolic process"/>
    <property type="evidence" value="ECO:0007669"/>
    <property type="project" value="TreeGrafter"/>
</dbReference>
<dbReference type="CDD" id="cd00094">
    <property type="entry name" value="HX"/>
    <property type="match status" value="1"/>
</dbReference>
<feature type="binding site" evidence="15">
    <location>
        <position position="325"/>
    </location>
    <ligand>
        <name>Ca(2+)</name>
        <dbReference type="ChEBI" id="CHEBI:29108"/>
        <label>3</label>
    </ligand>
</feature>
<feature type="binding site" evidence="15">
    <location>
        <position position="350"/>
    </location>
    <ligand>
        <name>Ca(2+)</name>
        <dbReference type="ChEBI" id="CHEBI:29108"/>
        <label>3</label>
    </ligand>
</feature>
<dbReference type="InterPro" id="IPR001818">
    <property type="entry name" value="Pept_M10_metallopeptidase"/>
</dbReference>
<keyword evidence="13" id="KW-1015">Disulfide bond</keyword>
<feature type="binding site" evidence="15">
    <location>
        <position position="623"/>
    </location>
    <ligand>
        <name>Ca(2+)</name>
        <dbReference type="ChEBI" id="CHEBI:29108"/>
        <label>5</label>
    </ligand>
</feature>
<evidence type="ECO:0000256" key="14">
    <source>
        <dbReference type="PIRSR" id="PIRSR621190-1"/>
    </source>
</evidence>
<dbReference type="PROSITE" id="PS00024">
    <property type="entry name" value="HEMOPEXIN"/>
    <property type="match status" value="1"/>
</dbReference>
<feature type="compositionally biased region" description="Acidic residues" evidence="18">
    <location>
        <begin position="59"/>
        <end position="85"/>
    </location>
</feature>
<feature type="signal peptide" evidence="19">
    <location>
        <begin position="1"/>
        <end position="21"/>
    </location>
</feature>
<dbReference type="InterPro" id="IPR033739">
    <property type="entry name" value="M10A_MMP"/>
</dbReference>
<feature type="repeat" description="Hemopexin" evidence="17">
    <location>
        <begin position="571"/>
        <end position="616"/>
    </location>
</feature>
<dbReference type="InterPro" id="IPR024079">
    <property type="entry name" value="MetalloPept_cat_dom_sf"/>
</dbReference>
<feature type="binding site" evidence="15">
    <location>
        <position position="621"/>
    </location>
    <ligand>
        <name>Ca(2+)</name>
        <dbReference type="ChEBI" id="CHEBI:29108"/>
        <label>4</label>
    </ligand>
</feature>
<feature type="binding site" evidence="15">
    <location>
        <position position="347"/>
    </location>
    <ligand>
        <name>Ca(2+)</name>
        <dbReference type="ChEBI" id="CHEBI:29108"/>
        <label>3</label>
    </ligand>
</feature>
<dbReference type="PROSITE" id="PS51642">
    <property type="entry name" value="HEMOPEXIN_2"/>
    <property type="match status" value="4"/>
</dbReference>
<feature type="binding site" evidence="15">
    <location>
        <position position="307"/>
    </location>
    <ligand>
        <name>Ca(2+)</name>
        <dbReference type="ChEBI" id="CHEBI:29108"/>
        <label>2</label>
    </ligand>
</feature>
<dbReference type="EMBL" id="OV696686">
    <property type="protein sequence ID" value="CAH1232908.1"/>
    <property type="molecule type" value="Genomic_DNA"/>
</dbReference>
<feature type="region of interest" description="Disordered" evidence="18">
    <location>
        <begin position="19"/>
        <end position="142"/>
    </location>
</feature>
<feature type="binding site" evidence="15">
    <location>
        <position position="317"/>
    </location>
    <ligand>
        <name>Zn(2+)</name>
        <dbReference type="ChEBI" id="CHEBI:29105"/>
        <label>1</label>
    </ligand>
</feature>
<protein>
    <submittedName>
        <fullName evidence="21">MMP16 protein</fullName>
    </submittedName>
</protein>
<evidence type="ECO:0000256" key="1">
    <source>
        <dbReference type="ARBA" id="ARBA00004613"/>
    </source>
</evidence>
<feature type="binding site" evidence="15">
    <location>
        <position position="324"/>
    </location>
    <ligand>
        <name>Ca(2+)</name>
        <dbReference type="ChEBI" id="CHEBI:29108"/>
        <label>3</label>
    </ligand>
</feature>
<dbReference type="GO" id="GO:0031012">
    <property type="term" value="C:extracellular matrix"/>
    <property type="evidence" value="ECO:0007669"/>
    <property type="project" value="InterPro"/>
</dbReference>
<dbReference type="Gene3D" id="2.110.10.10">
    <property type="entry name" value="Hemopexin-like domain"/>
    <property type="match status" value="1"/>
</dbReference>
<comment type="cofactor">
    <cofactor evidence="15">
        <name>Zn(2+)</name>
        <dbReference type="ChEBI" id="CHEBI:29105"/>
    </cofactor>
    <text evidence="15">Binds 2 Zn(2+) ions per subunit.</text>
</comment>
<dbReference type="PANTHER" id="PTHR10201:SF331">
    <property type="entry name" value="MATRIX METALLOPROTEINASE-14-LIKE ISOFORM X1"/>
    <property type="match status" value="1"/>
</dbReference>
<evidence type="ECO:0000256" key="12">
    <source>
        <dbReference type="ARBA" id="ARBA00023145"/>
    </source>
</evidence>
<feature type="binding site" evidence="15">
    <location>
        <position position="575"/>
    </location>
    <ligand>
        <name>Ca(2+)</name>
        <dbReference type="ChEBI" id="CHEBI:29108"/>
        <label>4</label>
    </ligand>
</feature>
<comment type="cofactor">
    <cofactor evidence="15">
        <name>Ca(2+)</name>
        <dbReference type="ChEBI" id="CHEBI:29108"/>
    </cofactor>
    <text evidence="15">Can bind about 5 Ca(2+) ions per subunit.</text>
</comment>
<feature type="compositionally biased region" description="Low complexity" evidence="18">
    <location>
        <begin position="470"/>
        <end position="499"/>
    </location>
</feature>
<feature type="compositionally biased region" description="Acidic residues" evidence="18">
    <location>
        <begin position="118"/>
        <end position="130"/>
    </location>
</feature>
<dbReference type="Pfam" id="PF01471">
    <property type="entry name" value="PG_binding_1"/>
    <property type="match status" value="1"/>
</dbReference>
<dbReference type="SUPFAM" id="SSF47090">
    <property type="entry name" value="PGBD-like"/>
    <property type="match status" value="1"/>
</dbReference>
<feature type="repeat" description="Hemopexin" evidence="17">
    <location>
        <begin position="670"/>
        <end position="718"/>
    </location>
</feature>
<dbReference type="SMART" id="SM00235">
    <property type="entry name" value="ZnMc"/>
    <property type="match status" value="1"/>
</dbReference>
<comment type="subcellular location">
    <subcellularLocation>
        <location evidence="1">Secreted</location>
    </subcellularLocation>
</comment>
<evidence type="ECO:0000256" key="4">
    <source>
        <dbReference type="ARBA" id="ARBA00022670"/>
    </source>
</evidence>
<feature type="repeat" description="Hemopexin" evidence="17">
    <location>
        <begin position="719"/>
        <end position="765"/>
    </location>
</feature>
<dbReference type="InterPro" id="IPR021190">
    <property type="entry name" value="Pept_M10A"/>
</dbReference>
<dbReference type="InterPro" id="IPR036365">
    <property type="entry name" value="PGBD-like_sf"/>
</dbReference>
<dbReference type="GO" id="GO:0030198">
    <property type="term" value="P:extracellular matrix organization"/>
    <property type="evidence" value="ECO:0007669"/>
    <property type="project" value="TreeGrafter"/>
</dbReference>
<feature type="domain" description="Peptidase metallopeptidase" evidence="20">
    <location>
        <begin position="253"/>
        <end position="416"/>
    </location>
</feature>